<evidence type="ECO:0000313" key="8">
    <source>
        <dbReference type="EMBL" id="MBW4866666.1"/>
    </source>
</evidence>
<proteinExistence type="inferred from homology"/>
<comment type="similarity">
    <text evidence="2">Belongs to the SusD family.</text>
</comment>
<evidence type="ECO:0000256" key="5">
    <source>
        <dbReference type="ARBA" id="ARBA00023237"/>
    </source>
</evidence>
<dbReference type="EMBL" id="JAHXRF010000020">
    <property type="protein sequence ID" value="MBW4866666.1"/>
    <property type="molecule type" value="Genomic_DNA"/>
</dbReference>
<evidence type="ECO:0000256" key="4">
    <source>
        <dbReference type="ARBA" id="ARBA00023136"/>
    </source>
</evidence>
<keyword evidence="3" id="KW-0732">Signal</keyword>
<evidence type="ECO:0000259" key="7">
    <source>
        <dbReference type="Pfam" id="PF14322"/>
    </source>
</evidence>
<dbReference type="GO" id="GO:0009279">
    <property type="term" value="C:cell outer membrane"/>
    <property type="evidence" value="ECO:0007669"/>
    <property type="project" value="UniProtKB-SubCell"/>
</dbReference>
<dbReference type="Gene3D" id="1.25.40.390">
    <property type="match status" value="1"/>
</dbReference>
<dbReference type="InterPro" id="IPR033985">
    <property type="entry name" value="SusD-like_N"/>
</dbReference>
<comment type="caution">
    <text evidence="8">The sequence shown here is derived from an EMBL/GenBank/DDBJ whole genome shotgun (WGS) entry which is preliminary data.</text>
</comment>
<accession>A0AAW4NPD8</accession>
<dbReference type="Pfam" id="PF07980">
    <property type="entry name" value="SusD_RagB"/>
    <property type="match status" value="1"/>
</dbReference>
<keyword evidence="5" id="KW-0998">Cell outer membrane</keyword>
<reference evidence="8" key="1">
    <citation type="submission" date="2021-07" db="EMBL/GenBank/DDBJ databases">
        <title>Genomic diversity and antimicrobial resistance of Prevotella spp. isolated from chronic lung disease airways.</title>
        <authorList>
            <person name="Webb K.A."/>
            <person name="Olagoke O.S."/>
            <person name="Baird T."/>
            <person name="Neill J."/>
            <person name="Pham A."/>
            <person name="Wells T.J."/>
            <person name="Ramsay K.A."/>
            <person name="Bell S.C."/>
            <person name="Sarovich D.S."/>
            <person name="Price E.P."/>
        </authorList>
    </citation>
    <scope>NUCLEOTIDE SEQUENCE</scope>
    <source>
        <strain evidence="8">SCHI0047.S.3</strain>
    </source>
</reference>
<keyword evidence="4" id="KW-0472">Membrane</keyword>
<evidence type="ECO:0000256" key="1">
    <source>
        <dbReference type="ARBA" id="ARBA00004442"/>
    </source>
</evidence>
<evidence type="ECO:0000259" key="6">
    <source>
        <dbReference type="Pfam" id="PF07980"/>
    </source>
</evidence>
<dbReference type="PROSITE" id="PS51257">
    <property type="entry name" value="PROKAR_LIPOPROTEIN"/>
    <property type="match status" value="1"/>
</dbReference>
<protein>
    <submittedName>
        <fullName evidence="8">RagB/SusD family nutrient uptake outer membrane protein</fullName>
    </submittedName>
</protein>
<gene>
    <name evidence="8" type="ORF">KZY68_11800</name>
</gene>
<evidence type="ECO:0000313" key="9">
    <source>
        <dbReference type="Proteomes" id="UP001196873"/>
    </source>
</evidence>
<feature type="domain" description="SusD-like N-terminal" evidence="7">
    <location>
        <begin position="47"/>
        <end position="205"/>
    </location>
</feature>
<dbReference type="Proteomes" id="UP001196873">
    <property type="component" value="Unassembled WGS sequence"/>
</dbReference>
<dbReference type="SUPFAM" id="SSF48452">
    <property type="entry name" value="TPR-like"/>
    <property type="match status" value="1"/>
</dbReference>
<organism evidence="8 9">
    <name type="scientific">Segatella salivae</name>
    <dbReference type="NCBI Taxonomy" id="228604"/>
    <lineage>
        <taxon>Bacteria</taxon>
        <taxon>Pseudomonadati</taxon>
        <taxon>Bacteroidota</taxon>
        <taxon>Bacteroidia</taxon>
        <taxon>Bacteroidales</taxon>
        <taxon>Prevotellaceae</taxon>
        <taxon>Segatella</taxon>
    </lineage>
</organism>
<dbReference type="AlphaFoldDB" id="A0AAW4NPD8"/>
<dbReference type="InterPro" id="IPR012944">
    <property type="entry name" value="SusD_RagB_dom"/>
</dbReference>
<comment type="subcellular location">
    <subcellularLocation>
        <location evidence="1">Cell outer membrane</location>
    </subcellularLocation>
</comment>
<dbReference type="RefSeq" id="WP_007134227.1">
    <property type="nucleotide sequence ID" value="NZ_CABKPN010000001.1"/>
</dbReference>
<sequence length="574" mass="65626">MKIQWLYIFLASSFMLVGCDNLLDKDPRDTFINNKGFWSNDNQISSYSNGFYEFYGTARSFYFTSLNDDQANPSFDNWTFTTVPNKSASYSGNFSKVRQINYMLDGLETSTLSTAKKTSYAAIARLNRAWIYYQLVKMYGDIQWESHVIGDINSDEVYGPRTDRDVVIDSVLQDLNYAIQNIPNNTADKTLWSKEMALAMKSDICLYEGTFCKYRTQADNGKAPDLTRANRYLQECVDASEELRTSGKFQLNSWTPNTAGKIYTIYNSLDLSTNKEVIFYNHYEKDVKSHGLCDFTCSSTTQSGITKDAVDAFLFKDGKPLSTTTLNKNDEARRNAKGHYSIAHLLNNKDKRLSLLIDSIICFKNHGWIRNEPSPNGPLPAEMTSSTGYSVYKYDNPQMELYYRTNANTNYTDIPLFWLATVLLNDAEAKAEMGTITQADLDNTVNLLQTRAELPPLTLNPTADPANNMGVSNLIWELRRTRRCELMCDLDYRYWDLVRWHQLDKLDSNLHPTINYGANIHQLTDKTGLSVVGDYLKATSSTRSFNSKYYQYPIPSNELELNEKEGMKQNPGWE</sequence>
<evidence type="ECO:0000256" key="3">
    <source>
        <dbReference type="ARBA" id="ARBA00022729"/>
    </source>
</evidence>
<evidence type="ECO:0000256" key="2">
    <source>
        <dbReference type="ARBA" id="ARBA00006275"/>
    </source>
</evidence>
<name>A0AAW4NPD8_9BACT</name>
<dbReference type="InterPro" id="IPR011990">
    <property type="entry name" value="TPR-like_helical_dom_sf"/>
</dbReference>
<feature type="domain" description="RagB/SusD" evidence="6">
    <location>
        <begin position="275"/>
        <end position="573"/>
    </location>
</feature>
<dbReference type="Pfam" id="PF14322">
    <property type="entry name" value="SusD-like_3"/>
    <property type="match status" value="1"/>
</dbReference>